<keyword evidence="1" id="KW-0472">Membrane</keyword>
<keyword evidence="1" id="KW-0812">Transmembrane</keyword>
<organism evidence="2 3">
    <name type="scientific">Skeletonema marinoi</name>
    <dbReference type="NCBI Taxonomy" id="267567"/>
    <lineage>
        <taxon>Eukaryota</taxon>
        <taxon>Sar</taxon>
        <taxon>Stramenopiles</taxon>
        <taxon>Ochrophyta</taxon>
        <taxon>Bacillariophyta</taxon>
        <taxon>Coscinodiscophyceae</taxon>
        <taxon>Thalassiosirophycidae</taxon>
        <taxon>Thalassiosirales</taxon>
        <taxon>Skeletonemataceae</taxon>
        <taxon>Skeletonema</taxon>
        <taxon>Skeletonema marinoi-dohrnii complex</taxon>
    </lineage>
</organism>
<reference evidence="2" key="1">
    <citation type="submission" date="2023-06" db="EMBL/GenBank/DDBJ databases">
        <title>Survivors Of The Sea: Transcriptome response of Skeletonema marinoi to long-term dormancy.</title>
        <authorList>
            <person name="Pinder M.I.M."/>
            <person name="Kourtchenko O."/>
            <person name="Robertson E.K."/>
            <person name="Larsson T."/>
            <person name="Maumus F."/>
            <person name="Osuna-Cruz C.M."/>
            <person name="Vancaester E."/>
            <person name="Stenow R."/>
            <person name="Vandepoele K."/>
            <person name="Ploug H."/>
            <person name="Bruchert V."/>
            <person name="Godhe A."/>
            <person name="Topel M."/>
        </authorList>
    </citation>
    <scope>NUCLEOTIDE SEQUENCE</scope>
    <source>
        <strain evidence="2">R05AC</strain>
    </source>
</reference>
<comment type="caution">
    <text evidence="2">The sequence shown here is derived from an EMBL/GenBank/DDBJ whole genome shotgun (WGS) entry which is preliminary data.</text>
</comment>
<dbReference type="AlphaFoldDB" id="A0AAD8Y380"/>
<keyword evidence="3" id="KW-1185">Reference proteome</keyword>
<feature type="transmembrane region" description="Helical" evidence="1">
    <location>
        <begin position="114"/>
        <end position="135"/>
    </location>
</feature>
<feature type="transmembrane region" description="Helical" evidence="1">
    <location>
        <begin position="54"/>
        <end position="74"/>
    </location>
</feature>
<dbReference type="EMBL" id="JATAAI010000020">
    <property type="protein sequence ID" value="KAK1738632.1"/>
    <property type="molecule type" value="Genomic_DNA"/>
</dbReference>
<name>A0AAD8Y380_9STRA</name>
<sequence length="163" mass="18367">MGELIGLCLMPAYAIGCWIGLYKNADTGKHLLPAALFGWIWAIINIMRSKRIDLGVVTFGLVIIFTLLERYYGFTRGVRWAISAAALAVAANFSLVVVFWKPIQKDLSRSKSQLWLKVFFSYCLTLMIFWIVSAYKNFVRGEPSTSSYSSVNTSLLNVESDDF</sequence>
<evidence type="ECO:0000313" key="2">
    <source>
        <dbReference type="EMBL" id="KAK1738632.1"/>
    </source>
</evidence>
<accession>A0AAD8Y380</accession>
<dbReference type="Proteomes" id="UP001224775">
    <property type="component" value="Unassembled WGS sequence"/>
</dbReference>
<gene>
    <name evidence="2" type="ORF">QTG54_010662</name>
</gene>
<evidence type="ECO:0000256" key="1">
    <source>
        <dbReference type="SAM" id="Phobius"/>
    </source>
</evidence>
<feature type="transmembrane region" description="Helical" evidence="1">
    <location>
        <begin position="80"/>
        <end position="102"/>
    </location>
</feature>
<keyword evidence="1" id="KW-1133">Transmembrane helix</keyword>
<protein>
    <submittedName>
        <fullName evidence="2">Uncharacterized protein</fullName>
    </submittedName>
</protein>
<proteinExistence type="predicted"/>
<feature type="transmembrane region" description="Helical" evidence="1">
    <location>
        <begin position="30"/>
        <end position="47"/>
    </location>
</feature>
<evidence type="ECO:0000313" key="3">
    <source>
        <dbReference type="Proteomes" id="UP001224775"/>
    </source>
</evidence>